<dbReference type="EMBL" id="WSSB01000001">
    <property type="protein sequence ID" value="MXR35800.1"/>
    <property type="molecule type" value="Genomic_DNA"/>
</dbReference>
<evidence type="ECO:0000313" key="1">
    <source>
        <dbReference type="EMBL" id="MXR35800.1"/>
    </source>
</evidence>
<sequence length="320" mass="33596">MGERIMAVSAALPPIAVRSRDGDVLLRPGELLKLMLMAHQADGTVLLQGEGVSVSLRWPAYLPSPAPGSLWPFVVRAVSPRLELAWPQRASDQAALAPPEAGGRAWVQDAASAPLLQRKTPAPAQLAQDWQTALSGALLAESQRQVLREQRHFSAAWLQAGGGLPETPAAPALPLSLPFWLWGGPRVRLDLAEREAEAGGALPLALADLVLEIELEEAGLVRLVLRAHGGGVALLLAASVPGCVWLTSRLPAIRSALRQAGLALLACHIVQSGPPRLLPGCRLPAMASRPLPLPLFEVAVLTVLACSPALAAFSPASRSG</sequence>
<dbReference type="RefSeq" id="WP_160794509.1">
    <property type="nucleotide sequence ID" value="NZ_WSSB01000001.1"/>
</dbReference>
<comment type="caution">
    <text evidence="1">The sequence shown here is derived from an EMBL/GenBank/DDBJ whole genome shotgun (WGS) entry which is preliminary data.</text>
</comment>
<accession>A0A845BK85</accession>
<name>A0A845BK85_9NEIS</name>
<organism evidence="1 2">
    <name type="scientific">Craterilacuibacter sinensis</name>
    <dbReference type="NCBI Taxonomy" id="2686017"/>
    <lineage>
        <taxon>Bacteria</taxon>
        <taxon>Pseudomonadati</taxon>
        <taxon>Pseudomonadota</taxon>
        <taxon>Betaproteobacteria</taxon>
        <taxon>Neisseriales</taxon>
        <taxon>Neisseriaceae</taxon>
        <taxon>Craterilacuibacter</taxon>
    </lineage>
</organism>
<reference evidence="1 2" key="1">
    <citation type="submission" date="2019-12" db="EMBL/GenBank/DDBJ databases">
        <title>Neisseriaceae gen. nov. sp. Genome sequencing and assembly.</title>
        <authorList>
            <person name="Liu Z."/>
            <person name="Li A."/>
        </authorList>
    </citation>
    <scope>NUCLEOTIDE SEQUENCE [LARGE SCALE GENOMIC DNA]</scope>
    <source>
        <strain evidence="1 2">B2N2-7</strain>
    </source>
</reference>
<dbReference type="Proteomes" id="UP000467214">
    <property type="component" value="Unassembled WGS sequence"/>
</dbReference>
<keyword evidence="2" id="KW-1185">Reference proteome</keyword>
<proteinExistence type="predicted"/>
<protein>
    <submittedName>
        <fullName evidence="1">Uncharacterized protein</fullName>
    </submittedName>
</protein>
<gene>
    <name evidence="1" type="ORF">GQF02_02270</name>
</gene>
<evidence type="ECO:0000313" key="2">
    <source>
        <dbReference type="Proteomes" id="UP000467214"/>
    </source>
</evidence>
<dbReference type="AlphaFoldDB" id="A0A845BK85"/>